<dbReference type="CDD" id="cd07341">
    <property type="entry name" value="M56_BlaR1_MecR1_like"/>
    <property type="match status" value="1"/>
</dbReference>
<dbReference type="RefSeq" id="WP_249298075.1">
    <property type="nucleotide sequence ID" value="NZ_JACRSX010000012.1"/>
</dbReference>
<protein>
    <recommendedName>
        <fullName evidence="2">Peptidase M56 domain-containing protein</fullName>
    </recommendedName>
</protein>
<organism evidence="3 4">
    <name type="scientific">Jutongia huaianensis</name>
    <dbReference type="NCBI Taxonomy" id="2763668"/>
    <lineage>
        <taxon>Bacteria</taxon>
        <taxon>Bacillati</taxon>
        <taxon>Bacillota</taxon>
        <taxon>Clostridia</taxon>
        <taxon>Lachnospirales</taxon>
        <taxon>Lachnospiraceae</taxon>
        <taxon>Jutongia</taxon>
    </lineage>
</organism>
<comment type="caution">
    <text evidence="3">The sequence shown here is derived from an EMBL/GenBank/DDBJ whole genome shotgun (WGS) entry which is preliminary data.</text>
</comment>
<dbReference type="Proteomes" id="UP000606193">
    <property type="component" value="Unassembled WGS sequence"/>
</dbReference>
<evidence type="ECO:0000259" key="2">
    <source>
        <dbReference type="Pfam" id="PF05569"/>
    </source>
</evidence>
<feature type="transmembrane region" description="Helical" evidence="1">
    <location>
        <begin position="284"/>
        <end position="307"/>
    </location>
</feature>
<feature type="transmembrane region" description="Helical" evidence="1">
    <location>
        <begin position="105"/>
        <end position="125"/>
    </location>
</feature>
<feature type="transmembrane region" description="Helical" evidence="1">
    <location>
        <begin position="198"/>
        <end position="219"/>
    </location>
</feature>
<reference evidence="3 4" key="1">
    <citation type="submission" date="2020-08" db="EMBL/GenBank/DDBJ databases">
        <title>Genome public.</title>
        <authorList>
            <person name="Liu C."/>
            <person name="Sun Q."/>
        </authorList>
    </citation>
    <scope>NUCLEOTIDE SEQUENCE [LARGE SCALE GENOMIC DNA]</scope>
    <source>
        <strain evidence="3 4">NSJ-37</strain>
    </source>
</reference>
<keyword evidence="1" id="KW-1133">Transmembrane helix</keyword>
<dbReference type="PANTHER" id="PTHR34978">
    <property type="entry name" value="POSSIBLE SENSOR-TRANSDUCER PROTEIN BLAR"/>
    <property type="match status" value="1"/>
</dbReference>
<sequence>MMDILYQLFYTVFSMSCMALVLLPVVLLFRFVFRGHSGKITMALWGILFLRAVCPLGMSSPVCLYDPWNRQFHTLLRSLGLEISPDQGLLTGWRYVFQGNISASATYRSCVLIWLGGMILLLLGTTGKQLRLERKLKQHSRCLFDRIYQSGLIAFPVRTGIVKGRIYLPDGLLAKEMKDIIAYEQLRKRRRDDLWRRFAFLVCCIHWWNPGIWLAYYLFWRDQNMACDAVFVQKTGMEPAQCAQVLANMKKDKERQISFSLESGYEGDLFRRAENLLYLKKRPLWQNGVAAFLVTLFVFWAFALSAFHSGKGNDQPPKKLFDSTQKRSVADRVIAGCDVQVSSGSAVRLSLVVSKGTYQKGEGYRGTCQLQLNGTQGKQTVSLDLNKIFSDRETLYFNENVSLETADYNEDGNPELAVGQKAAAKGKTGYDFYIIDIRKNDLEVVSPAIHFEHVTALQEGSMVLSYVQGAGGVITVTENDETIYYVWNTQTERYEQQEMTEEQLEKRCSEKSAGTQKAQTRYSLTGDKGREVMDVAVSEQENGGLSVKKLRINPDGLDQRTGTKTMTDVEGYYLDLQWAPADKDQKRYALLTYNGTNGRTFSLYDIKEQRLCYRPQNGNEALQKIFRKYGASDDITFEKNGAVVYSLMEIDDNDTLKVNFAASAKDDVAVKGTYLYSLSSGEETSLQYSRE</sequence>
<gene>
    <name evidence="3" type="ORF">H8704_09265</name>
</gene>
<keyword evidence="1" id="KW-0472">Membrane</keyword>
<dbReference type="Pfam" id="PF05569">
    <property type="entry name" value="Peptidase_M56"/>
    <property type="match status" value="1"/>
</dbReference>
<evidence type="ECO:0000256" key="1">
    <source>
        <dbReference type="SAM" id="Phobius"/>
    </source>
</evidence>
<proteinExistence type="predicted"/>
<keyword evidence="4" id="KW-1185">Reference proteome</keyword>
<dbReference type="InterPro" id="IPR052173">
    <property type="entry name" value="Beta-lactam_resp_regulator"/>
</dbReference>
<evidence type="ECO:0000313" key="3">
    <source>
        <dbReference type="EMBL" id="MBC8562812.1"/>
    </source>
</evidence>
<feature type="domain" description="Peptidase M56" evidence="2">
    <location>
        <begin position="11"/>
        <end position="234"/>
    </location>
</feature>
<dbReference type="PANTHER" id="PTHR34978:SF3">
    <property type="entry name" value="SLR0241 PROTEIN"/>
    <property type="match status" value="1"/>
</dbReference>
<feature type="transmembrane region" description="Helical" evidence="1">
    <location>
        <begin position="12"/>
        <end position="33"/>
    </location>
</feature>
<keyword evidence="1" id="KW-0812">Transmembrane</keyword>
<accession>A0ABR7N2F7</accession>
<name>A0ABR7N2F7_9FIRM</name>
<evidence type="ECO:0000313" key="4">
    <source>
        <dbReference type="Proteomes" id="UP000606193"/>
    </source>
</evidence>
<dbReference type="EMBL" id="JACRSX010000012">
    <property type="protein sequence ID" value="MBC8562812.1"/>
    <property type="molecule type" value="Genomic_DNA"/>
</dbReference>
<dbReference type="InterPro" id="IPR008756">
    <property type="entry name" value="Peptidase_M56"/>
</dbReference>